<name>A0ABN7S6N1_THEXY</name>
<dbReference type="EMBL" id="CAJRAY010000066">
    <property type="protein sequence ID" value="CAG5089427.1"/>
    <property type="molecule type" value="Genomic_DNA"/>
</dbReference>
<reference evidence="1 2" key="1">
    <citation type="submission" date="2021-04" db="EMBL/GenBank/DDBJ databases">
        <authorList>
            <person name="Rakotoarivonina H."/>
        </authorList>
    </citation>
    <scope>NUCLEOTIDE SEQUENCE [LARGE SCALE GENOMIC DNA]</scope>
    <source>
        <strain evidence="1 2">XE</strain>
    </source>
</reference>
<organism evidence="1 2">
    <name type="scientific">Thermobacillus xylanilyticus</name>
    <dbReference type="NCBI Taxonomy" id="76633"/>
    <lineage>
        <taxon>Bacteria</taxon>
        <taxon>Bacillati</taxon>
        <taxon>Bacillota</taxon>
        <taxon>Bacilli</taxon>
        <taxon>Bacillales</taxon>
        <taxon>Paenibacillaceae</taxon>
        <taxon>Thermobacillus</taxon>
    </lineage>
</organism>
<sequence length="28" mass="3305">MVSLVMVNRQDVRMALQKEQEVRTDART</sequence>
<evidence type="ECO:0000313" key="2">
    <source>
        <dbReference type="Proteomes" id="UP000681526"/>
    </source>
</evidence>
<gene>
    <name evidence="1" type="primary">txxe 2317</name>
    <name evidence="1" type="ORF">TXXE_13010</name>
</gene>
<proteinExistence type="predicted"/>
<comment type="caution">
    <text evidence="1">The sequence shown here is derived from an EMBL/GenBank/DDBJ whole genome shotgun (WGS) entry which is preliminary data.</text>
</comment>
<accession>A0ABN7S6N1</accession>
<keyword evidence="2" id="KW-1185">Reference proteome</keyword>
<evidence type="ECO:0000313" key="1">
    <source>
        <dbReference type="EMBL" id="CAG5089427.1"/>
    </source>
</evidence>
<protein>
    <submittedName>
        <fullName evidence="1">Uncharacterized protein</fullName>
    </submittedName>
</protein>
<dbReference type="Proteomes" id="UP000681526">
    <property type="component" value="Unassembled WGS sequence"/>
</dbReference>